<comment type="caution">
    <text evidence="3">The sequence shown here is derived from an EMBL/GenBank/DDBJ whole genome shotgun (WGS) entry which is preliminary data.</text>
</comment>
<feature type="domain" description="FAD dependent oxidoreductase" evidence="2">
    <location>
        <begin position="5"/>
        <end position="330"/>
    </location>
</feature>
<proteinExistence type="predicted"/>
<dbReference type="InterPro" id="IPR036188">
    <property type="entry name" value="FAD/NAD-bd_sf"/>
</dbReference>
<dbReference type="PRINTS" id="PR00420">
    <property type="entry name" value="RNGMNOXGNASE"/>
</dbReference>
<evidence type="ECO:0000313" key="4">
    <source>
        <dbReference type="Proteomes" id="UP000664795"/>
    </source>
</evidence>
<dbReference type="PANTHER" id="PTHR13847:SF289">
    <property type="entry name" value="GLYCINE OXIDASE"/>
    <property type="match status" value="1"/>
</dbReference>
<gene>
    <name evidence="3" type="ORF">J2I48_06205</name>
</gene>
<dbReference type="EMBL" id="JAFMYU010000004">
    <property type="protein sequence ID" value="MBO0930577.1"/>
    <property type="molecule type" value="Genomic_DNA"/>
</dbReference>
<sequence>MSVADVLVVGQGVAGSVLALTLERYGCSVTVASSAALPAASAVAAGIVNPLTGRKLVRTWEADRLFPYLHEFYTAAEQQLNRSFFTPLCIYRPYRDEKERSDYQAIAANSDLAAYVGEPGDETVYGAVVSNPYGGLRVTQAGWVDLPAFVGAVRAYFVAKNRFLSADIQLDSLTIGADSVTYAGVRYRYVLFCEGPHGKANPLFSYLPYNVVKGEILTATVADYPVRDIINQGIFIMPINATTIRIGATYSWHELDWQTTGAGRTFLETKARALLRIPFTVTQQQAGIRPSTKDRRPFVGIHPQLPRIGIFGGMGTKGVSLAPYLANHFAGALWAGQEINEAVNISRFHSL</sequence>
<dbReference type="PANTHER" id="PTHR13847">
    <property type="entry name" value="SARCOSINE DEHYDROGENASE-RELATED"/>
    <property type="match status" value="1"/>
</dbReference>
<dbReference type="Pfam" id="PF01266">
    <property type="entry name" value="DAO"/>
    <property type="match status" value="1"/>
</dbReference>
<keyword evidence="4" id="KW-1185">Reference proteome</keyword>
<dbReference type="SUPFAM" id="SSF51905">
    <property type="entry name" value="FAD/NAD(P)-binding domain"/>
    <property type="match status" value="1"/>
</dbReference>
<dbReference type="GO" id="GO:0005737">
    <property type="term" value="C:cytoplasm"/>
    <property type="evidence" value="ECO:0007669"/>
    <property type="project" value="TreeGrafter"/>
</dbReference>
<evidence type="ECO:0000256" key="1">
    <source>
        <dbReference type="ARBA" id="ARBA00023002"/>
    </source>
</evidence>
<protein>
    <submittedName>
        <fullName evidence="3">FAD-dependent oxidoreductase</fullName>
    </submittedName>
</protein>
<evidence type="ECO:0000259" key="2">
    <source>
        <dbReference type="Pfam" id="PF01266"/>
    </source>
</evidence>
<evidence type="ECO:0000313" key="3">
    <source>
        <dbReference type="EMBL" id="MBO0930577.1"/>
    </source>
</evidence>
<organism evidence="3 4">
    <name type="scientific">Fibrella aquatilis</name>
    <dbReference type="NCBI Taxonomy" id="2817059"/>
    <lineage>
        <taxon>Bacteria</taxon>
        <taxon>Pseudomonadati</taxon>
        <taxon>Bacteroidota</taxon>
        <taxon>Cytophagia</taxon>
        <taxon>Cytophagales</taxon>
        <taxon>Spirosomataceae</taxon>
        <taxon>Fibrella</taxon>
    </lineage>
</organism>
<name>A0A939JV81_9BACT</name>
<dbReference type="Gene3D" id="3.50.50.60">
    <property type="entry name" value="FAD/NAD(P)-binding domain"/>
    <property type="match status" value="1"/>
</dbReference>
<reference evidence="3 4" key="1">
    <citation type="submission" date="2021-03" db="EMBL/GenBank/DDBJ databases">
        <title>Fibrella sp. HMF5036 genome sequencing and assembly.</title>
        <authorList>
            <person name="Kang H."/>
            <person name="Kim H."/>
            <person name="Bae S."/>
            <person name="Joh K."/>
        </authorList>
    </citation>
    <scope>NUCLEOTIDE SEQUENCE [LARGE SCALE GENOMIC DNA]</scope>
    <source>
        <strain evidence="3 4">HMF5036</strain>
    </source>
</reference>
<dbReference type="Proteomes" id="UP000664795">
    <property type="component" value="Unassembled WGS sequence"/>
</dbReference>
<dbReference type="GO" id="GO:0016491">
    <property type="term" value="F:oxidoreductase activity"/>
    <property type="evidence" value="ECO:0007669"/>
    <property type="project" value="UniProtKB-KW"/>
</dbReference>
<accession>A0A939JV81</accession>
<keyword evidence="1" id="KW-0560">Oxidoreductase</keyword>
<dbReference type="Gene3D" id="3.30.9.10">
    <property type="entry name" value="D-Amino Acid Oxidase, subunit A, domain 2"/>
    <property type="match status" value="1"/>
</dbReference>
<dbReference type="InterPro" id="IPR006076">
    <property type="entry name" value="FAD-dep_OxRdtase"/>
</dbReference>
<dbReference type="AlphaFoldDB" id="A0A939JV81"/>
<dbReference type="RefSeq" id="WP_207334549.1">
    <property type="nucleotide sequence ID" value="NZ_JAFMYU010000004.1"/>
</dbReference>